<evidence type="ECO:0000256" key="2">
    <source>
        <dbReference type="ARBA" id="ARBA00004496"/>
    </source>
</evidence>
<keyword evidence="10 15" id="KW-0949">S-adenosyl-L-methionine</keyword>
<comment type="caution">
    <text evidence="15">Lacks conserved residue(s) required for the propagation of feature annotation.</text>
</comment>
<dbReference type="GO" id="GO:0005829">
    <property type="term" value="C:cytosol"/>
    <property type="evidence" value="ECO:0007669"/>
    <property type="project" value="TreeGrafter"/>
</dbReference>
<dbReference type="CDD" id="cd18080">
    <property type="entry name" value="TrmD-like"/>
    <property type="match status" value="1"/>
</dbReference>
<evidence type="ECO:0000313" key="20">
    <source>
        <dbReference type="Proteomes" id="UP000178495"/>
    </source>
</evidence>
<dbReference type="AlphaFoldDB" id="A0A1G2CJH4"/>
<protein>
    <recommendedName>
        <fullName evidence="6 15">tRNA (guanine-N(1)-)-methyltransferase</fullName>
        <ecNumber evidence="5 15">2.1.1.228</ecNumber>
    </recommendedName>
    <alternativeName>
        <fullName evidence="12 15">M1G-methyltransferase</fullName>
    </alternativeName>
    <alternativeName>
        <fullName evidence="13 15">tRNA [GM37] methyltransferase</fullName>
    </alternativeName>
</protein>
<dbReference type="PIRSF" id="PIRSF000386">
    <property type="entry name" value="tRNA_mtase"/>
    <property type="match status" value="1"/>
</dbReference>
<dbReference type="Proteomes" id="UP000178495">
    <property type="component" value="Unassembled WGS sequence"/>
</dbReference>
<dbReference type="GO" id="GO:0002939">
    <property type="term" value="P:tRNA N1-guanine methylation"/>
    <property type="evidence" value="ECO:0007669"/>
    <property type="project" value="TreeGrafter"/>
</dbReference>
<accession>A0A1G2CJH4</accession>
<evidence type="ECO:0000256" key="8">
    <source>
        <dbReference type="ARBA" id="ARBA00022603"/>
    </source>
</evidence>
<comment type="subcellular location">
    <subcellularLocation>
        <location evidence="2 15 17">Cytoplasm</location>
    </subcellularLocation>
</comment>
<evidence type="ECO:0000256" key="11">
    <source>
        <dbReference type="ARBA" id="ARBA00022694"/>
    </source>
</evidence>
<comment type="catalytic activity">
    <reaction evidence="14 15 17">
        <text>guanosine(37) in tRNA + S-adenosyl-L-methionine = N(1)-methylguanosine(37) in tRNA + S-adenosyl-L-homocysteine + H(+)</text>
        <dbReference type="Rhea" id="RHEA:36899"/>
        <dbReference type="Rhea" id="RHEA-COMP:10145"/>
        <dbReference type="Rhea" id="RHEA-COMP:10147"/>
        <dbReference type="ChEBI" id="CHEBI:15378"/>
        <dbReference type="ChEBI" id="CHEBI:57856"/>
        <dbReference type="ChEBI" id="CHEBI:59789"/>
        <dbReference type="ChEBI" id="CHEBI:73542"/>
        <dbReference type="ChEBI" id="CHEBI:74269"/>
        <dbReference type="EC" id="2.1.1.228"/>
    </reaction>
</comment>
<evidence type="ECO:0000256" key="17">
    <source>
        <dbReference type="RuleBase" id="RU003464"/>
    </source>
</evidence>
<reference evidence="19 20" key="1">
    <citation type="journal article" date="2016" name="Nat. Commun.">
        <title>Thousands of microbial genomes shed light on interconnected biogeochemical processes in an aquifer system.</title>
        <authorList>
            <person name="Anantharaman K."/>
            <person name="Brown C.T."/>
            <person name="Hug L.A."/>
            <person name="Sharon I."/>
            <person name="Castelle C.J."/>
            <person name="Probst A.J."/>
            <person name="Thomas B.C."/>
            <person name="Singh A."/>
            <person name="Wilkins M.J."/>
            <person name="Karaoz U."/>
            <person name="Brodie E.L."/>
            <person name="Williams K.H."/>
            <person name="Hubbard S.S."/>
            <person name="Banfield J.F."/>
        </authorList>
    </citation>
    <scope>NUCLEOTIDE SEQUENCE [LARGE SCALE GENOMIC DNA]</scope>
</reference>
<dbReference type="FunFam" id="3.40.1280.10:FF:000001">
    <property type="entry name" value="tRNA (guanine-N(1)-)-methyltransferase"/>
    <property type="match status" value="1"/>
</dbReference>
<dbReference type="NCBIfam" id="NF000648">
    <property type="entry name" value="PRK00026.1"/>
    <property type="match status" value="1"/>
</dbReference>
<dbReference type="SUPFAM" id="SSF75217">
    <property type="entry name" value="alpha/beta knot"/>
    <property type="match status" value="1"/>
</dbReference>
<comment type="similarity">
    <text evidence="3 15 17">Belongs to the RNA methyltransferase TrmD family.</text>
</comment>
<dbReference type="PANTHER" id="PTHR46417:SF1">
    <property type="entry name" value="TRNA (GUANINE-N(1)-)-METHYLTRANSFERASE"/>
    <property type="match status" value="1"/>
</dbReference>
<feature type="binding site" evidence="16">
    <location>
        <begin position="132"/>
        <end position="137"/>
    </location>
    <ligand>
        <name>S-adenosyl-L-methionine</name>
        <dbReference type="ChEBI" id="CHEBI:59789"/>
    </ligand>
</feature>
<name>A0A1G2CJH4_9BACT</name>
<dbReference type="STRING" id="1798652.A3A43_01970"/>
<evidence type="ECO:0000256" key="1">
    <source>
        <dbReference type="ARBA" id="ARBA00002634"/>
    </source>
</evidence>
<proteinExistence type="inferred from homology"/>
<dbReference type="EMBL" id="MHLC01000008">
    <property type="protein sequence ID" value="OGZ01535.1"/>
    <property type="molecule type" value="Genomic_DNA"/>
</dbReference>
<dbReference type="PANTHER" id="PTHR46417">
    <property type="entry name" value="TRNA (GUANINE-N(1)-)-METHYLTRANSFERASE"/>
    <property type="match status" value="1"/>
</dbReference>
<gene>
    <name evidence="15" type="primary">trmD</name>
    <name evidence="19" type="ORF">A3A43_01970</name>
</gene>
<dbReference type="Gene3D" id="3.40.1280.10">
    <property type="match status" value="1"/>
</dbReference>
<feature type="binding site" evidence="15 16">
    <location>
        <position position="112"/>
    </location>
    <ligand>
        <name>S-adenosyl-L-methionine</name>
        <dbReference type="ChEBI" id="CHEBI:59789"/>
    </ligand>
</feature>
<evidence type="ECO:0000256" key="12">
    <source>
        <dbReference type="ARBA" id="ARBA00029736"/>
    </source>
</evidence>
<evidence type="ECO:0000256" key="10">
    <source>
        <dbReference type="ARBA" id="ARBA00022691"/>
    </source>
</evidence>
<evidence type="ECO:0000256" key="6">
    <source>
        <dbReference type="ARBA" id="ARBA00014679"/>
    </source>
</evidence>
<comment type="function">
    <text evidence="1 15 17">Specifically methylates guanosine-37 in various tRNAs.</text>
</comment>
<evidence type="ECO:0000256" key="15">
    <source>
        <dbReference type="HAMAP-Rule" id="MF_00605"/>
    </source>
</evidence>
<sequence>MTFHILTIFLKIFDSYLTESLVKRAREKGILAIRVHDLRDFASGRHKKVDDRPFGGGPGMVLQVGPIYRAVQSLTRARKKRRVILFSTRGKKLDAKTAKRLSAYKELVLICGRYEGVDERVARHIADEEISIGEYVLSGGELPALVLIEAVSRFLPGFLGKRESLEEFKGSYPSWSRPEVFVPKKGEAWAVPKALLSGDHKKIEKWRRQK</sequence>
<feature type="domain" description="tRNA methyltransferase TRMD/TRM10-type" evidence="18">
    <location>
        <begin position="1"/>
        <end position="209"/>
    </location>
</feature>
<comment type="subunit">
    <text evidence="4 15 17">Homodimer.</text>
</comment>
<evidence type="ECO:0000256" key="14">
    <source>
        <dbReference type="ARBA" id="ARBA00047783"/>
    </source>
</evidence>
<evidence type="ECO:0000256" key="9">
    <source>
        <dbReference type="ARBA" id="ARBA00022679"/>
    </source>
</evidence>
<evidence type="ECO:0000313" key="19">
    <source>
        <dbReference type="EMBL" id="OGZ01535.1"/>
    </source>
</evidence>
<dbReference type="NCBIfam" id="TIGR00088">
    <property type="entry name" value="trmD"/>
    <property type="match status" value="1"/>
</dbReference>
<comment type="caution">
    <text evidence="19">The sequence shown here is derived from an EMBL/GenBank/DDBJ whole genome shotgun (WGS) entry which is preliminary data.</text>
</comment>
<dbReference type="InterPro" id="IPR002649">
    <property type="entry name" value="tRNA_m1G_MeTrfase_TrmD"/>
</dbReference>
<evidence type="ECO:0000256" key="5">
    <source>
        <dbReference type="ARBA" id="ARBA00012807"/>
    </source>
</evidence>
<dbReference type="EC" id="2.1.1.228" evidence="5 15"/>
<dbReference type="Gene3D" id="1.10.1270.20">
    <property type="entry name" value="tRNA(m1g37)methyltransferase, domain 2"/>
    <property type="match status" value="1"/>
</dbReference>
<keyword evidence="7 15" id="KW-0963">Cytoplasm</keyword>
<evidence type="ECO:0000256" key="4">
    <source>
        <dbReference type="ARBA" id="ARBA00011738"/>
    </source>
</evidence>
<keyword evidence="8 15" id="KW-0489">Methyltransferase</keyword>
<evidence type="ECO:0000256" key="16">
    <source>
        <dbReference type="PIRSR" id="PIRSR000386-1"/>
    </source>
</evidence>
<dbReference type="InterPro" id="IPR023148">
    <property type="entry name" value="tRNA_m1G_MeTrfase_C_sf"/>
</dbReference>
<evidence type="ECO:0000259" key="18">
    <source>
        <dbReference type="Pfam" id="PF01746"/>
    </source>
</evidence>
<dbReference type="InterPro" id="IPR016009">
    <property type="entry name" value="tRNA_MeTrfase_TRMD/TRM10"/>
</dbReference>
<organism evidence="19 20">
    <name type="scientific">Candidatus Liptonbacteria bacterium RIFCSPLOWO2_01_FULL_56_20</name>
    <dbReference type="NCBI Taxonomy" id="1798652"/>
    <lineage>
        <taxon>Bacteria</taxon>
        <taxon>Candidatus Liptoniibacteriota</taxon>
    </lineage>
</organism>
<dbReference type="InterPro" id="IPR029028">
    <property type="entry name" value="Alpha/beta_knot_MTases"/>
</dbReference>
<dbReference type="GO" id="GO:0052906">
    <property type="term" value="F:tRNA (guanine(37)-N1)-methyltransferase activity"/>
    <property type="evidence" value="ECO:0007669"/>
    <property type="project" value="UniProtKB-UniRule"/>
</dbReference>
<keyword evidence="11 15" id="KW-0819">tRNA processing</keyword>
<keyword evidence="9 15" id="KW-0808">Transferase</keyword>
<evidence type="ECO:0000256" key="3">
    <source>
        <dbReference type="ARBA" id="ARBA00007630"/>
    </source>
</evidence>
<dbReference type="HAMAP" id="MF_00605">
    <property type="entry name" value="TrmD"/>
    <property type="match status" value="1"/>
</dbReference>
<evidence type="ECO:0000256" key="13">
    <source>
        <dbReference type="ARBA" id="ARBA00033392"/>
    </source>
</evidence>
<evidence type="ECO:0000256" key="7">
    <source>
        <dbReference type="ARBA" id="ARBA00022490"/>
    </source>
</evidence>
<dbReference type="InterPro" id="IPR029026">
    <property type="entry name" value="tRNA_m1G_MTases_N"/>
</dbReference>
<dbReference type="Pfam" id="PF01746">
    <property type="entry name" value="tRNA_m1G_MT"/>
    <property type="match status" value="1"/>
</dbReference>